<proteinExistence type="predicted"/>
<sequence length="100" mass="10947">MKRIGRGNEIRDYVAPASMFLFAANEQTELWADGDVCCPSGFICSISAKGNKVPARPQRVAAPAFLGTVLALGVRPIASETLLMQKPTDRIRAVRTFYFV</sequence>
<keyword evidence="2" id="KW-1185">Reference proteome</keyword>
<name>A0A927C6D8_9BACL</name>
<organism evidence="1 2">
    <name type="scientific">Paenibacillus oceani</name>
    <dbReference type="NCBI Taxonomy" id="2772510"/>
    <lineage>
        <taxon>Bacteria</taxon>
        <taxon>Bacillati</taxon>
        <taxon>Bacillota</taxon>
        <taxon>Bacilli</taxon>
        <taxon>Bacillales</taxon>
        <taxon>Paenibacillaceae</taxon>
        <taxon>Paenibacillus</taxon>
    </lineage>
</organism>
<gene>
    <name evidence="1" type="ORF">IDH45_09405</name>
</gene>
<evidence type="ECO:0000313" key="2">
    <source>
        <dbReference type="Proteomes" id="UP000639396"/>
    </source>
</evidence>
<dbReference type="EMBL" id="JACXJA010000009">
    <property type="protein sequence ID" value="MBD2862198.1"/>
    <property type="molecule type" value="Genomic_DNA"/>
</dbReference>
<accession>A0A927C6D8</accession>
<dbReference type="RefSeq" id="WP_190926881.1">
    <property type="nucleotide sequence ID" value="NZ_JACXJA010000009.1"/>
</dbReference>
<dbReference type="AlphaFoldDB" id="A0A927C6D8"/>
<evidence type="ECO:0000313" key="1">
    <source>
        <dbReference type="EMBL" id="MBD2862198.1"/>
    </source>
</evidence>
<protein>
    <submittedName>
        <fullName evidence="1">Uncharacterized protein</fullName>
    </submittedName>
</protein>
<reference evidence="1" key="1">
    <citation type="submission" date="2020-09" db="EMBL/GenBank/DDBJ databases">
        <title>A novel bacterium of genus Paenibacillus, isolated from South China Sea.</title>
        <authorList>
            <person name="Huang H."/>
            <person name="Mo K."/>
            <person name="Hu Y."/>
        </authorList>
    </citation>
    <scope>NUCLEOTIDE SEQUENCE</scope>
    <source>
        <strain evidence="1">IB182363</strain>
    </source>
</reference>
<comment type="caution">
    <text evidence="1">The sequence shown here is derived from an EMBL/GenBank/DDBJ whole genome shotgun (WGS) entry which is preliminary data.</text>
</comment>
<dbReference type="Proteomes" id="UP000639396">
    <property type="component" value="Unassembled WGS sequence"/>
</dbReference>